<dbReference type="FunFam" id="1.10.1000.11:FF:000002">
    <property type="entry name" value="Cytohesin 1"/>
    <property type="match status" value="1"/>
</dbReference>
<feature type="compositionally biased region" description="Polar residues" evidence="1">
    <location>
        <begin position="1296"/>
        <end position="1307"/>
    </location>
</feature>
<dbReference type="SMART" id="SM00222">
    <property type="entry name" value="Sec7"/>
    <property type="match status" value="1"/>
</dbReference>
<dbReference type="SUPFAM" id="SSF50729">
    <property type="entry name" value="PH domain-like"/>
    <property type="match status" value="1"/>
</dbReference>
<evidence type="ECO:0000259" key="3">
    <source>
        <dbReference type="PROSITE" id="PS50190"/>
    </source>
</evidence>
<reference evidence="4" key="1">
    <citation type="submission" date="2021-11" db="EMBL/GenBank/DDBJ databases">
        <authorList>
            <person name="Herlambang A."/>
            <person name="Guo Y."/>
            <person name="Takashima Y."/>
            <person name="Nishizawa T."/>
        </authorList>
    </citation>
    <scope>NUCLEOTIDE SEQUENCE</scope>
    <source>
        <strain evidence="4">E1425</strain>
    </source>
</reference>
<dbReference type="InterPro" id="IPR041681">
    <property type="entry name" value="PH_9"/>
</dbReference>
<comment type="caution">
    <text evidence="4">The sequence shown here is derived from an EMBL/GenBank/DDBJ whole genome shotgun (WGS) entry which is preliminary data.</text>
</comment>
<dbReference type="Gene3D" id="2.30.29.30">
    <property type="entry name" value="Pleckstrin-homology domain (PH domain)/Phosphotyrosine-binding domain (PTB)"/>
    <property type="match status" value="1"/>
</dbReference>
<dbReference type="InterPro" id="IPR000904">
    <property type="entry name" value="Sec7_dom"/>
</dbReference>
<feature type="compositionally biased region" description="Polar residues" evidence="1">
    <location>
        <begin position="221"/>
        <end position="236"/>
    </location>
</feature>
<dbReference type="GO" id="GO:0005085">
    <property type="term" value="F:guanyl-nucleotide exchange factor activity"/>
    <property type="evidence" value="ECO:0007669"/>
    <property type="project" value="InterPro"/>
</dbReference>
<feature type="compositionally biased region" description="Low complexity" evidence="1">
    <location>
        <begin position="184"/>
        <end position="205"/>
    </location>
</feature>
<feature type="compositionally biased region" description="Low complexity" evidence="1">
    <location>
        <begin position="161"/>
        <end position="174"/>
    </location>
</feature>
<feature type="compositionally biased region" description="Acidic residues" evidence="1">
    <location>
        <begin position="1353"/>
        <end position="1370"/>
    </location>
</feature>
<evidence type="ECO:0000256" key="1">
    <source>
        <dbReference type="SAM" id="MobiDB-lite"/>
    </source>
</evidence>
<accession>A0A9P3HE90</accession>
<feature type="compositionally biased region" description="Low complexity" evidence="1">
    <location>
        <begin position="117"/>
        <end position="132"/>
    </location>
</feature>
<dbReference type="PROSITE" id="PS50190">
    <property type="entry name" value="SEC7"/>
    <property type="match status" value="1"/>
</dbReference>
<dbReference type="Pfam" id="PF15410">
    <property type="entry name" value="PH_9"/>
    <property type="match status" value="1"/>
</dbReference>
<evidence type="ECO:0000313" key="4">
    <source>
        <dbReference type="EMBL" id="GJJ74908.1"/>
    </source>
</evidence>
<feature type="region of interest" description="Disordered" evidence="1">
    <location>
        <begin position="1226"/>
        <end position="1314"/>
    </location>
</feature>
<dbReference type="InterPro" id="IPR035999">
    <property type="entry name" value="Sec7_dom_sf"/>
</dbReference>
<feature type="region of interest" description="Disordered" evidence="1">
    <location>
        <begin position="1033"/>
        <end position="1101"/>
    </location>
</feature>
<sequence>MSDPVISSFAPGHDHAPDHTSTSHVHLPHSSIARSLTSPPRIHIPQPAAINPSSPSPYSAASSHASSLNSPASSSPGHGRASLGHSPHPSSSSVHRQTMQQRQSYHGRARLGNTTSAEAAVAAAAGGHPALARTPRRDSSLPFPLPSVLPALPPLIPVTPSPSSSPMTSPMTLAQPPSTRSPGATLLSTLTMSSSPASAQPALPSGTSAVAQPMTVAPHPSQKQQKTSQEQGGRSSTDTKRTEGGSTGPGTPKSLLASGSGGAPSGSEPVLGSNHVSGSLSSAPGEERPPAQPYSQHPHPQPHPHHPNPQQQKQLQQPQPQPQPKLQLQRQGSLDGSLPSNAVAPQEQQWPESPRVFLDRIKETVSKAELGNLLSKGTDAFHLAVLRTHMESFDFRRDPIDLALRKFLLDFHFPKEAQQIDRVLEAFAGRYHGCNPHLFRSADVVYTLAFSLMLLHTDAHNKNVRYKMTREQYVRQAKSIDGVNTIPADILEVLYDNITYLKFVYAEDEMDVDGQRLADVQPPATSWFPRRRTASSQRIDSYNMIRQGSIAHLAPDLSDLIPFRWPYYWKGTIEMVDNVQINNQFTRAPMTYVPGLRSRRHSQNYTHAGRPPLTGLGAGAAVHPELIPSNECDSRRTAEEEMDGAAELKLAKFGILSRKIDLEHGRKSSVRGWRDLGVILSGSQLLFFTELAWFQQQRAALPGFDPRAPPEVDGYFASELGGGPPPMPQALISTMNSIAVVDSGYQKYPHVFRLVCPNGKQYLFRADSEHEMNDWMARINYASAFKTAGVRLRNYRVAWASDVVWIKDEQGRHQLRRKLRADPGEVVGPIEGRTQLIQVKMKDIDREINACSASLAAELRLARGLEVMIPLQTVTRQRIVQSATLVGKRLRHLMLERTKLDCFRTILERDLALVPSNCYVQDERYRWANGQPTQPSDCLSGTTQYSRSSAPTAVDDHLDLAREEYVLDSSRTSSSSLYSGKGLARPRLNLPEFHRTVSENVLDEHRRSRIVKETDIPQGPAAIQAAIIEAARGGNGSNGGMSSTLSSPDPNRYQDKSPRKGHPPPSPSSGKTFLTPDSPDMPMGRSRALSMPGERPNRMPRTVSIYSSSSQTANKLKRLFEQGLGHLKWGSGSSSHSSAIPPIPSIPVPSSLSMETTFDPSEIAEARHSVRDNTTGPPSPRTDDYSKLSTGSHPDIIRTSHSSHSVSFAEDLDAPALRIHDLSNVTLESSGSSSAGSGSTESEETVASTLPESTETMATVTTTSSVSDDTSATGLGIMAADEDVDNGEDEVVIDRSIQQHAQRATDPSFSSSTSLERSFVMMVSTDYVTEADNHEDSLDNLEDADLDDHQLDQEGDDQDDDDEEVDAQEMDDYKEAGLHEEYKAARLLTSDLSLSLSLDMPALSTMLDNEDSWHTIP</sequence>
<dbReference type="PANTHER" id="PTHR10663:SF405">
    <property type="entry name" value="ARF GUANINE NUCLEOTIDE EXCHANGE FACTOR SYT1"/>
    <property type="match status" value="1"/>
</dbReference>
<feature type="region of interest" description="Disordered" evidence="1">
    <location>
        <begin position="1"/>
        <end position="351"/>
    </location>
</feature>
<dbReference type="SMART" id="SM00233">
    <property type="entry name" value="PH"/>
    <property type="match status" value="1"/>
</dbReference>
<evidence type="ECO:0000313" key="5">
    <source>
        <dbReference type="Proteomes" id="UP000827284"/>
    </source>
</evidence>
<dbReference type="SUPFAM" id="SSF81995">
    <property type="entry name" value="beta-sandwich domain of Sec23/24"/>
    <property type="match status" value="1"/>
</dbReference>
<keyword evidence="5" id="KW-1185">Reference proteome</keyword>
<gene>
    <name evidence="4" type="ORF">EMPS_07266</name>
</gene>
<feature type="compositionally biased region" description="Polar residues" evidence="1">
    <location>
        <begin position="94"/>
        <end position="104"/>
    </location>
</feature>
<evidence type="ECO:0008006" key="6">
    <source>
        <dbReference type="Google" id="ProtNLM"/>
    </source>
</evidence>
<organism evidence="4 5">
    <name type="scientific">Entomortierella parvispora</name>
    <dbReference type="NCBI Taxonomy" id="205924"/>
    <lineage>
        <taxon>Eukaryota</taxon>
        <taxon>Fungi</taxon>
        <taxon>Fungi incertae sedis</taxon>
        <taxon>Mucoromycota</taxon>
        <taxon>Mortierellomycotina</taxon>
        <taxon>Mortierellomycetes</taxon>
        <taxon>Mortierellales</taxon>
        <taxon>Mortierellaceae</taxon>
        <taxon>Entomortierella</taxon>
    </lineage>
</organism>
<feature type="compositionally biased region" description="Low complexity" evidence="1">
    <location>
        <begin position="1131"/>
        <end position="1140"/>
    </location>
</feature>
<dbReference type="PANTHER" id="PTHR10663">
    <property type="entry name" value="GUANYL-NUCLEOTIDE EXCHANGE FACTOR"/>
    <property type="match status" value="1"/>
</dbReference>
<dbReference type="InterPro" id="IPR023394">
    <property type="entry name" value="Sec7_C_sf"/>
</dbReference>
<feature type="compositionally biased region" description="Low complexity" evidence="1">
    <location>
        <begin position="47"/>
        <end position="76"/>
    </location>
</feature>
<feature type="domain" description="SEC7" evidence="3">
    <location>
        <begin position="321"/>
        <end position="501"/>
    </location>
</feature>
<feature type="region of interest" description="Disordered" evidence="1">
    <location>
        <begin position="1330"/>
        <end position="1377"/>
    </location>
</feature>
<dbReference type="SUPFAM" id="SSF48425">
    <property type="entry name" value="Sec7 domain"/>
    <property type="match status" value="1"/>
</dbReference>
<dbReference type="InterPro" id="IPR001849">
    <property type="entry name" value="PH_domain"/>
</dbReference>
<feature type="compositionally biased region" description="Acidic residues" evidence="1">
    <location>
        <begin position="1280"/>
        <end position="1291"/>
    </location>
</feature>
<dbReference type="OrthoDB" id="430364at2759"/>
<dbReference type="InterPro" id="IPR011993">
    <property type="entry name" value="PH-like_dom_sf"/>
</dbReference>
<dbReference type="EMBL" id="BQFW01000010">
    <property type="protein sequence ID" value="GJJ74908.1"/>
    <property type="molecule type" value="Genomic_DNA"/>
</dbReference>
<reference evidence="4" key="2">
    <citation type="journal article" date="2022" name="Microbiol. Resour. Announc.">
        <title>Whole-Genome Sequence of Entomortierella parvispora E1425, a Mucoromycotan Fungus Associated with Burkholderiaceae-Related Endosymbiotic Bacteria.</title>
        <authorList>
            <person name="Herlambang A."/>
            <person name="Guo Y."/>
            <person name="Takashima Y."/>
            <person name="Narisawa K."/>
            <person name="Ohta H."/>
            <person name="Nishizawa T."/>
        </authorList>
    </citation>
    <scope>NUCLEOTIDE SEQUENCE</scope>
    <source>
        <strain evidence="4">E1425</strain>
    </source>
</reference>
<protein>
    <recommendedName>
        <fullName evidence="6">SEC7 domain-containing protein</fullName>
    </recommendedName>
</protein>
<dbReference type="Pfam" id="PF01369">
    <property type="entry name" value="Sec7"/>
    <property type="match status" value="1"/>
</dbReference>
<dbReference type="CDD" id="cd00171">
    <property type="entry name" value="Sec7"/>
    <property type="match status" value="1"/>
</dbReference>
<feature type="domain" description="PH" evidence="2">
    <location>
        <begin position="649"/>
        <end position="784"/>
    </location>
</feature>
<feature type="region of interest" description="Disordered" evidence="1">
    <location>
        <begin position="1129"/>
        <end position="1206"/>
    </location>
</feature>
<feature type="compositionally biased region" description="Low complexity" evidence="1">
    <location>
        <begin position="308"/>
        <end position="331"/>
    </location>
</feature>
<name>A0A9P3HE90_9FUNG</name>
<dbReference type="PROSITE" id="PS50003">
    <property type="entry name" value="PH_DOMAIN"/>
    <property type="match status" value="1"/>
</dbReference>
<dbReference type="GO" id="GO:0032012">
    <property type="term" value="P:regulation of ARF protein signal transduction"/>
    <property type="evidence" value="ECO:0007669"/>
    <property type="project" value="InterPro"/>
</dbReference>
<feature type="compositionally biased region" description="Low complexity" evidence="1">
    <location>
        <begin position="1226"/>
        <end position="1273"/>
    </location>
</feature>
<dbReference type="Proteomes" id="UP000827284">
    <property type="component" value="Unassembled WGS sequence"/>
</dbReference>
<evidence type="ECO:0000259" key="2">
    <source>
        <dbReference type="PROSITE" id="PS50003"/>
    </source>
</evidence>
<feature type="compositionally biased region" description="Pro residues" evidence="1">
    <location>
        <begin position="143"/>
        <end position="160"/>
    </location>
</feature>
<proteinExistence type="predicted"/>
<dbReference type="Gene3D" id="1.10.1000.11">
    <property type="entry name" value="Arf Nucleotide-binding Site Opener,domain 2"/>
    <property type="match status" value="1"/>
</dbReference>